<protein>
    <recommendedName>
        <fullName evidence="4">DUF4932 domain-containing protein</fullName>
    </recommendedName>
</protein>
<keyword evidence="1" id="KW-0732">Signal</keyword>
<feature type="signal peptide" evidence="1">
    <location>
        <begin position="1"/>
        <end position="22"/>
    </location>
</feature>
<dbReference type="EMBL" id="LJVA01000055">
    <property type="protein sequence ID" value="KPL09787.1"/>
    <property type="molecule type" value="Genomic_DNA"/>
</dbReference>
<reference evidence="2 3" key="1">
    <citation type="journal article" date="2015" name="Microbiome">
        <title>Genomic resolution of linkages in carbon, nitrogen, and sulfur cycling among widespread estuary sediment bacteria.</title>
        <authorList>
            <person name="Baker B.J."/>
            <person name="Lazar C.S."/>
            <person name="Teske A.P."/>
            <person name="Dick G.J."/>
        </authorList>
    </citation>
    <scope>NUCLEOTIDE SEQUENCE [LARGE SCALE GENOMIC DNA]</scope>
    <source>
        <strain evidence="2">SM1_40</strain>
    </source>
</reference>
<dbReference type="AlphaFoldDB" id="A0A0S8JM87"/>
<feature type="chain" id="PRO_5006649097" description="DUF4932 domain-containing protein" evidence="1">
    <location>
        <begin position="23"/>
        <end position="565"/>
    </location>
</feature>
<dbReference type="PROSITE" id="PS51257">
    <property type="entry name" value="PROKAR_LIPOPROTEIN"/>
    <property type="match status" value="1"/>
</dbReference>
<evidence type="ECO:0000313" key="3">
    <source>
        <dbReference type="Proteomes" id="UP000051035"/>
    </source>
</evidence>
<gene>
    <name evidence="2" type="ORF">AMJ71_05555</name>
</gene>
<dbReference type="InterPro" id="IPR032560">
    <property type="entry name" value="DUF4932"/>
</dbReference>
<proteinExistence type="predicted"/>
<accession>A0A0S8JM87</accession>
<name>A0A0S8JM87_UNCT6</name>
<evidence type="ECO:0000256" key="1">
    <source>
        <dbReference type="SAM" id="SignalP"/>
    </source>
</evidence>
<organism evidence="2 3">
    <name type="scientific">candidate division TA06 bacterium SM1_40</name>
    <dbReference type="NCBI Taxonomy" id="1703773"/>
    <lineage>
        <taxon>Bacteria</taxon>
        <taxon>Bacteria division TA06</taxon>
    </lineage>
</organism>
<comment type="caution">
    <text evidence="2">The sequence shown here is derived from an EMBL/GenBank/DDBJ whole genome shotgun (WGS) entry which is preliminary data.</text>
</comment>
<sequence>MRSVIGKSVALASLGLLALALAGCTSGAKLRRAEVAERMAEGDLDKTFSISVDPRMELLGVVQHFTSWAPGGHIKSETAYKSDIDDYFGEFRNHRAVACVESLVAAGFTHDAPVRFMLHHHDPPEFVQHTPYSEYLVNRAGGEEILTELADALRDFARQTNFMAFYRSHAPLYDIHVAEVEALLSEKDYVQALEDFFGESAIGYHVILPPLFAGGYGPAIRREKGWDLYAVIGPCALRGERVTFACLGYLESIMLHEWSHSFVNPLVDQNYDLFSKSEGLYDPIRGMMTSQAYPTWRIALYEHVVRASEINIRATLYDGFDKNVSLQVQEGKGFWYVSYIDSLLDLYQIHREDYPTFAEFMPLIAAGLGELSVDELPERITAFAGPLSGVFPRARCIYLVRPTAVDEELVGGIGGELEGFTHFLASFQMESHIVSDTEALDMNWEDKVAFVYGNTDNNVFLRQLRIGIPLGFRSNAIEFGGQRYEGEGMVLISCMPNPFNKMLPFVVCVTNRSEDLIGIGMRVSSPSEWDADYVLYGGAERLAVGRYHKEKGTWTLPESEPELRQ</sequence>
<dbReference type="Pfam" id="PF16286">
    <property type="entry name" value="DUF4932"/>
    <property type="match status" value="1"/>
</dbReference>
<dbReference type="Proteomes" id="UP000051035">
    <property type="component" value="Unassembled WGS sequence"/>
</dbReference>
<evidence type="ECO:0000313" key="2">
    <source>
        <dbReference type="EMBL" id="KPL09787.1"/>
    </source>
</evidence>
<evidence type="ECO:0008006" key="4">
    <source>
        <dbReference type="Google" id="ProtNLM"/>
    </source>
</evidence>